<reference evidence="7 8" key="1">
    <citation type="journal article" date="2013" name="PLoS Genet.">
        <title>Genomic mechanisms accounting for the adaptation to parasitism in nematode-trapping fungi.</title>
        <authorList>
            <person name="Meerupati T."/>
            <person name="Andersson K.M."/>
            <person name="Friman E."/>
            <person name="Kumar D."/>
            <person name="Tunlid A."/>
            <person name="Ahren D."/>
        </authorList>
    </citation>
    <scope>NUCLEOTIDE SEQUENCE [LARGE SCALE GENOMIC DNA]</scope>
    <source>
        <strain evidence="7 8">CBS 200.50</strain>
    </source>
</reference>
<protein>
    <recommendedName>
        <fullName evidence="9">Endoplasmic reticulum-based factor for assembly of V-ATPase</fullName>
    </recommendedName>
</protein>
<dbReference type="GO" id="GO:0005789">
    <property type="term" value="C:endoplasmic reticulum membrane"/>
    <property type="evidence" value="ECO:0007669"/>
    <property type="project" value="UniProtKB-SubCell"/>
</dbReference>
<organism evidence="7 8">
    <name type="scientific">Dactylellina haptotyla (strain CBS 200.50)</name>
    <name type="common">Nematode-trapping fungus</name>
    <name type="synonym">Monacrosporium haptotylum</name>
    <dbReference type="NCBI Taxonomy" id="1284197"/>
    <lineage>
        <taxon>Eukaryota</taxon>
        <taxon>Fungi</taxon>
        <taxon>Dikarya</taxon>
        <taxon>Ascomycota</taxon>
        <taxon>Pezizomycotina</taxon>
        <taxon>Orbiliomycetes</taxon>
        <taxon>Orbiliales</taxon>
        <taxon>Orbiliaceae</taxon>
        <taxon>Dactylellina</taxon>
    </lineage>
</organism>
<evidence type="ECO:0000256" key="3">
    <source>
        <dbReference type="ARBA" id="ARBA00022824"/>
    </source>
</evidence>
<accession>S8ABN8</accession>
<dbReference type="eggNOG" id="ENOG502RXKD">
    <property type="taxonomic scope" value="Eukaryota"/>
</dbReference>
<evidence type="ECO:0000256" key="1">
    <source>
        <dbReference type="ARBA" id="ARBA00004477"/>
    </source>
</evidence>
<name>S8ABN8_DACHA</name>
<evidence type="ECO:0000313" key="8">
    <source>
        <dbReference type="Proteomes" id="UP000015100"/>
    </source>
</evidence>
<dbReference type="GO" id="GO:0070072">
    <property type="term" value="P:vacuolar proton-transporting V-type ATPase complex assembly"/>
    <property type="evidence" value="ECO:0007669"/>
    <property type="project" value="InterPro"/>
</dbReference>
<evidence type="ECO:0000256" key="6">
    <source>
        <dbReference type="SAM" id="Phobius"/>
    </source>
</evidence>
<keyword evidence="4 6" id="KW-1133">Transmembrane helix</keyword>
<dbReference type="Proteomes" id="UP000015100">
    <property type="component" value="Unassembled WGS sequence"/>
</dbReference>
<evidence type="ECO:0000313" key="7">
    <source>
        <dbReference type="EMBL" id="EPS40319.1"/>
    </source>
</evidence>
<dbReference type="Pfam" id="PF11712">
    <property type="entry name" value="Vma12"/>
    <property type="match status" value="1"/>
</dbReference>
<comment type="caution">
    <text evidence="7">The sequence shown here is derived from an EMBL/GenBank/DDBJ whole genome shotgun (WGS) entry which is preliminary data.</text>
</comment>
<feature type="transmembrane region" description="Helical" evidence="6">
    <location>
        <begin position="125"/>
        <end position="144"/>
    </location>
</feature>
<keyword evidence="8" id="KW-1185">Reference proteome</keyword>
<dbReference type="OMA" id="IWYATAN"/>
<reference evidence="8" key="2">
    <citation type="submission" date="2013-04" db="EMBL/GenBank/DDBJ databases">
        <title>Genomic mechanisms accounting for the adaptation to parasitism in nematode-trapping fungi.</title>
        <authorList>
            <person name="Ahren D.G."/>
        </authorList>
    </citation>
    <scope>NUCLEOTIDE SEQUENCE [LARGE SCALE GENOMIC DNA]</scope>
    <source>
        <strain evidence="8">CBS 200.50</strain>
    </source>
</reference>
<evidence type="ECO:0008006" key="9">
    <source>
        <dbReference type="Google" id="ProtNLM"/>
    </source>
</evidence>
<evidence type="ECO:0000256" key="4">
    <source>
        <dbReference type="ARBA" id="ARBA00022989"/>
    </source>
</evidence>
<proteinExistence type="predicted"/>
<feature type="transmembrane region" description="Helical" evidence="6">
    <location>
        <begin position="156"/>
        <end position="179"/>
    </location>
</feature>
<sequence length="208" mass="23145">MVQVSHTSASRKVLCAYASGISHDDIPDPQAASIDHIEIANVVRSLTLQDPLSEPFHGLDILLRGTSIYIPKPPPKTKQSEGYFALMERLRREQEENSYAAMLGTNKKDDDIHSITKEISDQISVILNMLFSSIFMGLAIWYATANLSTYRNRESLRVGASIAVAFVVAAAEISLYSSYIRKMEDAKTRERSQPEIKTLVKKPAGEND</sequence>
<evidence type="ECO:0000256" key="2">
    <source>
        <dbReference type="ARBA" id="ARBA00022692"/>
    </source>
</evidence>
<dbReference type="PANTHER" id="PTHR31394">
    <property type="entry name" value="TRANSMEMBRANE PROTEIN 199"/>
    <property type="match status" value="1"/>
</dbReference>
<dbReference type="OrthoDB" id="19981at2759"/>
<dbReference type="AlphaFoldDB" id="S8ABN8"/>
<dbReference type="HOGENOM" id="CLU_091774_0_0_1"/>
<dbReference type="PANTHER" id="PTHR31394:SF1">
    <property type="entry name" value="TRANSMEMBRANE PROTEIN 199"/>
    <property type="match status" value="1"/>
</dbReference>
<keyword evidence="5 6" id="KW-0472">Membrane</keyword>
<keyword evidence="2 6" id="KW-0812">Transmembrane</keyword>
<evidence type="ECO:0000256" key="5">
    <source>
        <dbReference type="ARBA" id="ARBA00023136"/>
    </source>
</evidence>
<dbReference type="EMBL" id="AQGS01000423">
    <property type="protein sequence ID" value="EPS40319.1"/>
    <property type="molecule type" value="Genomic_DNA"/>
</dbReference>
<dbReference type="STRING" id="1284197.S8ABN8"/>
<keyword evidence="3" id="KW-0256">Endoplasmic reticulum</keyword>
<dbReference type="InterPro" id="IPR021013">
    <property type="entry name" value="ATPase_Vma12"/>
</dbReference>
<comment type="subcellular location">
    <subcellularLocation>
        <location evidence="1">Endoplasmic reticulum membrane</location>
        <topology evidence="1">Multi-pass membrane protein</topology>
    </subcellularLocation>
</comment>
<gene>
    <name evidence="7" type="ORF">H072_5876</name>
</gene>